<dbReference type="AlphaFoldDB" id="A0A6A4H081"/>
<evidence type="ECO:0000313" key="1">
    <source>
        <dbReference type="EMBL" id="KAE9391166.1"/>
    </source>
</evidence>
<sequence>MGEVGGMEFEDLAAAVVNWDVSLSYDLLKAIMICLQSEGNLEGSSASNTLPTQYYAEGLDAYKTRLPYGSEDSSKSDLCVAFLMFLGLVISLSRSPALSRIVAAELDLVSFMTKMCPSLLEPRMPWSGELLRAESVLIALLKKLDPVNDYQLIARLNKILSLTTTEDVASPSSNELSTTSESEILASIRSNIAYLQNANHRLAQAEDILGPNSHSGIPSYSLKSKSVYGDILDLSRPAYNLSIRTRAFCLIMGEVGGMEFEDLAAAVINWDMSLSYDILRAIMFCLQLEGNLEGSSASSALPAQYYAAGLHAYKTRLPYKSGDSSKSDFCVAFLMFMGLAISLSRSSAFSRLVATELDLVSFMTQIYPSFLKPKMPWSRELLRAELVLIALLEKLDPVNDYQPIARLHEVLSLTTTKDVASSSSYEPSMISLGIDVLASIRSSIAYSLSGKVFAISLTGIPGTNDSMSVDEGYS</sequence>
<dbReference type="Proteomes" id="UP000799118">
    <property type="component" value="Unassembled WGS sequence"/>
</dbReference>
<name>A0A6A4H081_9AGAR</name>
<evidence type="ECO:0000313" key="2">
    <source>
        <dbReference type="Proteomes" id="UP000799118"/>
    </source>
</evidence>
<organism evidence="1 2">
    <name type="scientific">Gymnopus androsaceus JB14</name>
    <dbReference type="NCBI Taxonomy" id="1447944"/>
    <lineage>
        <taxon>Eukaryota</taxon>
        <taxon>Fungi</taxon>
        <taxon>Dikarya</taxon>
        <taxon>Basidiomycota</taxon>
        <taxon>Agaricomycotina</taxon>
        <taxon>Agaricomycetes</taxon>
        <taxon>Agaricomycetidae</taxon>
        <taxon>Agaricales</taxon>
        <taxon>Marasmiineae</taxon>
        <taxon>Omphalotaceae</taxon>
        <taxon>Gymnopus</taxon>
    </lineage>
</organism>
<gene>
    <name evidence="1" type="ORF">BT96DRAFT_925432</name>
</gene>
<dbReference type="OrthoDB" id="3062192at2759"/>
<dbReference type="EMBL" id="ML769634">
    <property type="protein sequence ID" value="KAE9391166.1"/>
    <property type="molecule type" value="Genomic_DNA"/>
</dbReference>
<accession>A0A6A4H081</accession>
<proteinExistence type="predicted"/>
<protein>
    <submittedName>
        <fullName evidence="1">Uncharacterized protein</fullName>
    </submittedName>
</protein>
<reference evidence="1" key="1">
    <citation type="journal article" date="2019" name="Environ. Microbiol.">
        <title>Fungal ecological strategies reflected in gene transcription - a case study of two litter decomposers.</title>
        <authorList>
            <person name="Barbi F."/>
            <person name="Kohler A."/>
            <person name="Barry K."/>
            <person name="Baskaran P."/>
            <person name="Daum C."/>
            <person name="Fauchery L."/>
            <person name="Ihrmark K."/>
            <person name="Kuo A."/>
            <person name="LaButti K."/>
            <person name="Lipzen A."/>
            <person name="Morin E."/>
            <person name="Grigoriev I.V."/>
            <person name="Henrissat B."/>
            <person name="Lindahl B."/>
            <person name="Martin F."/>
        </authorList>
    </citation>
    <scope>NUCLEOTIDE SEQUENCE</scope>
    <source>
        <strain evidence="1">JB14</strain>
    </source>
</reference>
<keyword evidence="2" id="KW-1185">Reference proteome</keyword>